<sequence>MRGVSGSFRPLGGGGGGGGGERLELAVAAANQTTALTIDVEETVEKKIERLIRENQVIIFSRSSCCMCHVMKRLLYTLGVNPTVIELEEGEMGALPAAAQDSSRGGGAPPAVYIGGRRIGGLESLMAMHLGGDLVPKLREVGALY</sequence>
<dbReference type="InterPro" id="IPR002109">
    <property type="entry name" value="Glutaredoxin"/>
</dbReference>
<dbReference type="OrthoDB" id="418495at2759"/>
<organism evidence="6 7">
    <name type="scientific">Macleaya cordata</name>
    <name type="common">Five-seeded plume-poppy</name>
    <name type="synonym">Bocconia cordata</name>
    <dbReference type="NCBI Taxonomy" id="56857"/>
    <lineage>
        <taxon>Eukaryota</taxon>
        <taxon>Viridiplantae</taxon>
        <taxon>Streptophyta</taxon>
        <taxon>Embryophyta</taxon>
        <taxon>Tracheophyta</taxon>
        <taxon>Spermatophyta</taxon>
        <taxon>Magnoliopsida</taxon>
        <taxon>Ranunculales</taxon>
        <taxon>Papaveraceae</taxon>
        <taxon>Papaveroideae</taxon>
        <taxon>Macleaya</taxon>
    </lineage>
</organism>
<dbReference type="NCBIfam" id="TIGR02189">
    <property type="entry name" value="GlrX-like_plant"/>
    <property type="match status" value="1"/>
</dbReference>
<dbReference type="PRINTS" id="PR00160">
    <property type="entry name" value="GLUTAREDOXIN"/>
</dbReference>
<dbReference type="FunCoup" id="A0A200QCF6">
    <property type="interactions" value="25"/>
</dbReference>
<dbReference type="PANTHER" id="PTHR10168">
    <property type="entry name" value="GLUTAREDOXIN"/>
    <property type="match status" value="1"/>
</dbReference>
<comment type="caution">
    <text evidence="6">The sequence shown here is derived from an EMBL/GenBank/DDBJ whole genome shotgun (WGS) entry which is preliminary data.</text>
</comment>
<dbReference type="GO" id="GO:0005737">
    <property type="term" value="C:cytoplasm"/>
    <property type="evidence" value="ECO:0007669"/>
    <property type="project" value="UniProtKB-SubCell"/>
</dbReference>
<dbReference type="Pfam" id="PF00462">
    <property type="entry name" value="Glutaredoxin"/>
    <property type="match status" value="1"/>
</dbReference>
<dbReference type="InterPro" id="IPR011905">
    <property type="entry name" value="GlrX-like_pln_2"/>
</dbReference>
<dbReference type="InParanoid" id="A0A200QCF6"/>
<gene>
    <name evidence="6" type="ORF">BVC80_1721g31</name>
</gene>
<dbReference type="InterPro" id="IPR036249">
    <property type="entry name" value="Thioredoxin-like_sf"/>
</dbReference>
<dbReference type="Proteomes" id="UP000195402">
    <property type="component" value="Unassembled WGS sequence"/>
</dbReference>
<reference evidence="6 7" key="1">
    <citation type="journal article" date="2017" name="Mol. Plant">
        <title>The Genome of Medicinal Plant Macleaya cordata Provides New Insights into Benzylisoquinoline Alkaloids Metabolism.</title>
        <authorList>
            <person name="Liu X."/>
            <person name="Liu Y."/>
            <person name="Huang P."/>
            <person name="Ma Y."/>
            <person name="Qing Z."/>
            <person name="Tang Q."/>
            <person name="Cao H."/>
            <person name="Cheng P."/>
            <person name="Zheng Y."/>
            <person name="Yuan Z."/>
            <person name="Zhou Y."/>
            <person name="Liu J."/>
            <person name="Tang Z."/>
            <person name="Zhuo Y."/>
            <person name="Zhang Y."/>
            <person name="Yu L."/>
            <person name="Huang J."/>
            <person name="Yang P."/>
            <person name="Peng Q."/>
            <person name="Zhang J."/>
            <person name="Jiang W."/>
            <person name="Zhang Z."/>
            <person name="Lin K."/>
            <person name="Ro D.K."/>
            <person name="Chen X."/>
            <person name="Xiong X."/>
            <person name="Shang Y."/>
            <person name="Huang S."/>
            <person name="Zeng J."/>
        </authorList>
    </citation>
    <scope>NUCLEOTIDE SEQUENCE [LARGE SCALE GENOMIC DNA]</scope>
    <source>
        <strain evidence="7">cv. BLH2017</strain>
        <tissue evidence="6">Root</tissue>
    </source>
</reference>
<evidence type="ECO:0000313" key="7">
    <source>
        <dbReference type="Proteomes" id="UP000195402"/>
    </source>
</evidence>
<dbReference type="STRING" id="56857.A0A200QCF6"/>
<dbReference type="CDD" id="cd03419">
    <property type="entry name" value="GRX_GRXh_1_2_like"/>
    <property type="match status" value="1"/>
</dbReference>
<dbReference type="OMA" id="FSRSACC"/>
<evidence type="ECO:0000259" key="5">
    <source>
        <dbReference type="Pfam" id="PF00462"/>
    </source>
</evidence>
<dbReference type="PROSITE" id="PS51354">
    <property type="entry name" value="GLUTAREDOXIN_2"/>
    <property type="match status" value="1"/>
</dbReference>
<dbReference type="AlphaFoldDB" id="A0A200QCF6"/>
<dbReference type="InterPro" id="IPR014025">
    <property type="entry name" value="Glutaredoxin_subgr"/>
</dbReference>
<keyword evidence="7" id="KW-1185">Reference proteome</keyword>
<comment type="subcellular location">
    <subcellularLocation>
        <location evidence="1">Cytoplasm</location>
    </subcellularLocation>
</comment>
<protein>
    <submittedName>
        <fullName evidence="6">Glutaredoxin</fullName>
    </submittedName>
</protein>
<dbReference type="Gene3D" id="3.40.30.10">
    <property type="entry name" value="Glutaredoxin"/>
    <property type="match status" value="1"/>
</dbReference>
<proteinExistence type="inferred from homology"/>
<keyword evidence="3" id="KW-0963">Cytoplasm</keyword>
<feature type="domain" description="Glutaredoxin" evidence="5">
    <location>
        <begin position="57"/>
        <end position="119"/>
    </location>
</feature>
<evidence type="ECO:0000313" key="6">
    <source>
        <dbReference type="EMBL" id="OVA08171.1"/>
    </source>
</evidence>
<keyword evidence="4" id="KW-0676">Redox-active center</keyword>
<dbReference type="EMBL" id="MVGT01002357">
    <property type="protein sequence ID" value="OVA08171.1"/>
    <property type="molecule type" value="Genomic_DNA"/>
</dbReference>
<accession>A0A200QCF6</accession>
<evidence type="ECO:0000256" key="4">
    <source>
        <dbReference type="ARBA" id="ARBA00023284"/>
    </source>
</evidence>
<name>A0A200QCF6_MACCD</name>
<evidence type="ECO:0000256" key="1">
    <source>
        <dbReference type="ARBA" id="ARBA00004496"/>
    </source>
</evidence>
<evidence type="ECO:0000256" key="3">
    <source>
        <dbReference type="ARBA" id="ARBA00022490"/>
    </source>
</evidence>
<dbReference type="SUPFAM" id="SSF52833">
    <property type="entry name" value="Thioredoxin-like"/>
    <property type="match status" value="1"/>
</dbReference>
<comment type="similarity">
    <text evidence="2">Belongs to the glutaredoxin family. CC-type subfamily.</text>
</comment>
<evidence type="ECO:0000256" key="2">
    <source>
        <dbReference type="ARBA" id="ARBA00007568"/>
    </source>
</evidence>